<dbReference type="SUPFAM" id="SSF53335">
    <property type="entry name" value="S-adenosyl-L-methionine-dependent methyltransferases"/>
    <property type="match status" value="1"/>
</dbReference>
<evidence type="ECO:0000313" key="3">
    <source>
        <dbReference type="Proteomes" id="UP000295718"/>
    </source>
</evidence>
<dbReference type="RefSeq" id="WP_031390529.1">
    <property type="nucleotide sequence ID" value="NZ_JPNB01000001.1"/>
</dbReference>
<organism evidence="2 3">
    <name type="scientific">Kineothrix alysoides</name>
    <dbReference type="NCBI Taxonomy" id="1469948"/>
    <lineage>
        <taxon>Bacteria</taxon>
        <taxon>Bacillati</taxon>
        <taxon>Bacillota</taxon>
        <taxon>Clostridia</taxon>
        <taxon>Lachnospirales</taxon>
        <taxon>Lachnospiraceae</taxon>
        <taxon>Kineothrix</taxon>
    </lineage>
</organism>
<dbReference type="Proteomes" id="UP000295718">
    <property type="component" value="Unassembled WGS sequence"/>
</dbReference>
<dbReference type="CDD" id="cd02440">
    <property type="entry name" value="AdoMet_MTases"/>
    <property type="match status" value="1"/>
</dbReference>
<dbReference type="InterPro" id="IPR025714">
    <property type="entry name" value="Methyltranfer_dom"/>
</dbReference>
<evidence type="ECO:0000259" key="1">
    <source>
        <dbReference type="Pfam" id="PF13847"/>
    </source>
</evidence>
<comment type="caution">
    <text evidence="2">The sequence shown here is derived from an EMBL/GenBank/DDBJ whole genome shotgun (WGS) entry which is preliminary data.</text>
</comment>
<dbReference type="Gene3D" id="3.40.50.150">
    <property type="entry name" value="Vaccinia Virus protein VP39"/>
    <property type="match status" value="1"/>
</dbReference>
<keyword evidence="3" id="KW-1185">Reference proteome</keyword>
<dbReference type="OrthoDB" id="9808140at2"/>
<dbReference type="PANTHER" id="PTHR43591:SF110">
    <property type="entry name" value="RHODANESE DOMAIN-CONTAINING PROTEIN"/>
    <property type="match status" value="1"/>
</dbReference>
<dbReference type="InterPro" id="IPR029063">
    <property type="entry name" value="SAM-dependent_MTases_sf"/>
</dbReference>
<dbReference type="GO" id="GO:0008757">
    <property type="term" value="F:S-adenosylmethionine-dependent methyltransferase activity"/>
    <property type="evidence" value="ECO:0007669"/>
    <property type="project" value="InterPro"/>
</dbReference>
<protein>
    <submittedName>
        <fullName evidence="2">Methyltransferase family protein</fullName>
    </submittedName>
</protein>
<keyword evidence="2" id="KW-0808">Transferase</keyword>
<accession>A0A4R1R0X9</accession>
<sequence length="202" mass="22861">MNNKKEKSKTAFNQQAPTYDIDMKGAHARNLYPALLKKLSNIEYHTVLDLGCGTGAIIQAILREAPDKEVYGIDISEKMLQKAKEKLTGKATLTLGDSEHLPYQDSLFDVIYCNDSFHHYPHPEKVLAEAHRVLKPGGTIIIGDCWLPFVSRIIMNVFIRFSNEGDVKIYSEREICDMLNLHFHNVTWQKANHSSYIAAAAK</sequence>
<dbReference type="GO" id="GO:0032259">
    <property type="term" value="P:methylation"/>
    <property type="evidence" value="ECO:0007669"/>
    <property type="project" value="UniProtKB-KW"/>
</dbReference>
<keyword evidence="2" id="KW-0489">Methyltransferase</keyword>
<dbReference type="EMBL" id="SLUO01000005">
    <property type="protein sequence ID" value="TCL58951.1"/>
    <property type="molecule type" value="Genomic_DNA"/>
</dbReference>
<dbReference type="Pfam" id="PF13847">
    <property type="entry name" value="Methyltransf_31"/>
    <property type="match status" value="1"/>
</dbReference>
<reference evidence="2 3" key="1">
    <citation type="submission" date="2019-03" db="EMBL/GenBank/DDBJ databases">
        <title>Genomic Encyclopedia of Type Strains, Phase IV (KMG-IV): sequencing the most valuable type-strain genomes for metagenomic binning, comparative biology and taxonomic classification.</title>
        <authorList>
            <person name="Goeker M."/>
        </authorList>
    </citation>
    <scope>NUCLEOTIDE SEQUENCE [LARGE SCALE GENOMIC DNA]</scope>
    <source>
        <strain evidence="2 3">DSM 100556</strain>
    </source>
</reference>
<feature type="domain" description="Methyltransferase" evidence="1">
    <location>
        <begin position="46"/>
        <end position="146"/>
    </location>
</feature>
<name>A0A4R1R0X9_9FIRM</name>
<evidence type="ECO:0000313" key="2">
    <source>
        <dbReference type="EMBL" id="TCL58951.1"/>
    </source>
</evidence>
<proteinExistence type="predicted"/>
<dbReference type="STRING" id="1469948.GCA_000732725_01829"/>
<dbReference type="PANTHER" id="PTHR43591">
    <property type="entry name" value="METHYLTRANSFERASE"/>
    <property type="match status" value="1"/>
</dbReference>
<gene>
    <name evidence="2" type="ORF">EDD76_105124</name>
</gene>
<dbReference type="AlphaFoldDB" id="A0A4R1R0X9"/>